<evidence type="ECO:0000313" key="17">
    <source>
        <dbReference type="Proteomes" id="UP001501116"/>
    </source>
</evidence>
<keyword evidence="6" id="KW-0808">Transferase</keyword>
<feature type="region of interest" description="Disordered" evidence="11">
    <location>
        <begin position="755"/>
        <end position="814"/>
    </location>
</feature>
<dbReference type="InterPro" id="IPR032731">
    <property type="entry name" value="Arabino_trans_C"/>
</dbReference>
<name>A0ABP5C0V2_9PSEU</name>
<comment type="caution">
    <text evidence="16">The sequence shown here is derived from an EMBL/GenBank/DDBJ whole genome shotgun (WGS) entry which is preliminary data.</text>
</comment>
<dbReference type="InterPro" id="IPR042486">
    <property type="entry name" value="Arabino_trans_C_2"/>
</dbReference>
<accession>A0ABP5C0V2</accession>
<feature type="compositionally biased region" description="Basic and acidic residues" evidence="11">
    <location>
        <begin position="14"/>
        <end position="26"/>
    </location>
</feature>
<dbReference type="InterPro" id="IPR040920">
    <property type="entry name" value="Arabino_trans_N"/>
</dbReference>
<evidence type="ECO:0000259" key="13">
    <source>
        <dbReference type="Pfam" id="PF04602"/>
    </source>
</evidence>
<keyword evidence="10" id="KW-0961">Cell wall biogenesis/degradation</keyword>
<evidence type="ECO:0000256" key="3">
    <source>
        <dbReference type="ARBA" id="ARBA00008195"/>
    </source>
</evidence>
<reference evidence="17" key="1">
    <citation type="journal article" date="2019" name="Int. J. Syst. Evol. Microbiol.">
        <title>The Global Catalogue of Microorganisms (GCM) 10K type strain sequencing project: providing services to taxonomists for standard genome sequencing and annotation.</title>
        <authorList>
            <consortium name="The Broad Institute Genomics Platform"/>
            <consortium name="The Broad Institute Genome Sequencing Center for Infectious Disease"/>
            <person name="Wu L."/>
            <person name="Ma J."/>
        </authorList>
    </citation>
    <scope>NUCLEOTIDE SEQUENCE [LARGE SCALE GENOMIC DNA]</scope>
    <source>
        <strain evidence="17">JCM 14545</strain>
    </source>
</reference>
<dbReference type="InterPro" id="IPR007680">
    <property type="entry name" value="Arabino_trans_central"/>
</dbReference>
<feature type="transmembrane region" description="Helical" evidence="12">
    <location>
        <begin position="259"/>
        <end position="279"/>
    </location>
</feature>
<evidence type="ECO:0000256" key="11">
    <source>
        <dbReference type="SAM" id="MobiDB-lite"/>
    </source>
</evidence>
<keyword evidence="4" id="KW-1003">Cell membrane</keyword>
<dbReference type="Gene3D" id="2.60.120.610">
    <property type="entry name" value="arabinofuranosyltransferase like domain"/>
    <property type="match status" value="1"/>
</dbReference>
<feature type="transmembrane region" description="Helical" evidence="12">
    <location>
        <begin position="644"/>
        <end position="668"/>
    </location>
</feature>
<evidence type="ECO:0000259" key="15">
    <source>
        <dbReference type="Pfam" id="PF17689"/>
    </source>
</evidence>
<comment type="function">
    <text evidence="1">Arabinosyl transferase responsible for the polymerization of arabinose into the arabinan of arabinogalactan.</text>
</comment>
<dbReference type="EMBL" id="BAAANN010000009">
    <property type="protein sequence ID" value="GAA1955621.1"/>
    <property type="molecule type" value="Genomic_DNA"/>
</dbReference>
<dbReference type="Pfam" id="PF14896">
    <property type="entry name" value="Arabino_trans_C"/>
    <property type="match status" value="1"/>
</dbReference>
<feature type="transmembrane region" description="Helical" evidence="12">
    <location>
        <begin position="609"/>
        <end position="632"/>
    </location>
</feature>
<feature type="transmembrane region" description="Helical" evidence="12">
    <location>
        <begin position="34"/>
        <end position="56"/>
    </location>
</feature>
<evidence type="ECO:0000313" key="16">
    <source>
        <dbReference type="EMBL" id="GAA1955621.1"/>
    </source>
</evidence>
<feature type="transmembrane region" description="Helical" evidence="12">
    <location>
        <begin position="524"/>
        <end position="541"/>
    </location>
</feature>
<evidence type="ECO:0000256" key="8">
    <source>
        <dbReference type="ARBA" id="ARBA00022989"/>
    </source>
</evidence>
<feature type="region of interest" description="Disordered" evidence="11">
    <location>
        <begin position="1"/>
        <end position="26"/>
    </location>
</feature>
<evidence type="ECO:0000256" key="7">
    <source>
        <dbReference type="ARBA" id="ARBA00022692"/>
    </source>
</evidence>
<keyword evidence="8 12" id="KW-1133">Transmembrane helix</keyword>
<sequence>MWTATRQPDDRDEVTDPGHTEDDARTSAVERRHLWRLLAIVFGLLAAGCALAFPFLPVVQDTAKIVWPAGTDTRPVNAPLVGYWAQDMRVDLPCATVKSVDSRTGGSGLLYSTVPSARSEKGAGMLLRVENGLLTASNRGAQVVRQPLPPSGCDVKITSDVNRTKIFVGGTPVYDADGDARPRVVGIYTDISGAKDPTAGLQVTITPDTRYQSSPTGWKVGVGVFGVLAIIACLIAVNRLDIGFARRAPRWAPVGWWRLTARDFTVFGALGAWVFIGPVTSDDGYILTMAKVTEATGYLTNYHRWFGVAEAPFGWFYHVYELMTHVSMAPPWIRLPSFLLGALSWLLISREVMPRLGSQVRVSRAAGWAAAMVFLVWWMPFNNGVRPEPVAAVGSLLALCAVERTLVTRRMLPLCLGLLAAAFTLAATPTGLIAVAPFLVAARPLYQLLRSRARESSWLTVLAPIMGAGFLVLIVIFADQTFASVQEATRLRTQVGPSLSWFEELHRYELLFENSADGSAARRFPVLLLILCTGVCLVMLLRRGRIQGAALGPARRLIGTVAIFFVMLALTPTKWTHHFGAFAAVGAAMAALTGLATSSTVLRSKRNRAAFVAGLLLVAALAATGPNAYWFVSNIGVPWGDKAISVGGFSLSTVLLIAAAVAGIVAFVENVRAHRPHQPVGPQEGRGRSLKLGSISLVAVCGLVAFGEFGSMAKAIQKGWGSYSFGAANVSHLFGKSCNLSDHVMVERDPMSSVLSPVTDKTVPLTEAEKKKKQEESGGAVGGVSPLPPPDEGNGKTQVGFHTTGTLDKDPLTDPPHGFKPSKVPMWSSYQDGGASVGRLRTDWYGLPEERSGGQVVLAVNAYPGKATSVQVEFGEQTPQGVHVVKSQDALGNGAGSGSWADVRISIGDLPKNVNSVRVVAKDDDLTQDGWVAVTAPRVPTFTTLTERVGSAPVYMDWPASFAYPCMNPVTSHDGISEVPAYRITAGSLASEGEVGSNKGGGPIGWIEEVADEPEVPSFLKDKPDQPWGELMQIEPYTDGAAPQVVRGQEVHPGWWTPGPGPRQPNGHSETR</sequence>
<feature type="transmembrane region" description="Helical" evidence="12">
    <location>
        <begin position="360"/>
        <end position="379"/>
    </location>
</feature>
<evidence type="ECO:0000256" key="10">
    <source>
        <dbReference type="ARBA" id="ARBA00023316"/>
    </source>
</evidence>
<evidence type="ECO:0000256" key="2">
    <source>
        <dbReference type="ARBA" id="ARBA00004651"/>
    </source>
</evidence>
<feature type="compositionally biased region" description="Basic and acidic residues" evidence="11">
    <location>
        <begin position="767"/>
        <end position="776"/>
    </location>
</feature>
<evidence type="ECO:0000256" key="9">
    <source>
        <dbReference type="ARBA" id="ARBA00023136"/>
    </source>
</evidence>
<feature type="transmembrane region" description="Helical" evidence="12">
    <location>
        <begin position="689"/>
        <end position="707"/>
    </location>
</feature>
<keyword evidence="5" id="KW-0328">Glycosyltransferase</keyword>
<keyword evidence="17" id="KW-1185">Reference proteome</keyword>
<protein>
    <submittedName>
        <fullName evidence="16">Arabinosyltransferase domain-containing protein</fullName>
    </submittedName>
</protein>
<evidence type="ECO:0000256" key="6">
    <source>
        <dbReference type="ARBA" id="ARBA00022679"/>
    </source>
</evidence>
<dbReference type="Pfam" id="PF17689">
    <property type="entry name" value="Arabino_trans_N"/>
    <property type="match status" value="1"/>
</dbReference>
<feature type="transmembrane region" description="Helical" evidence="12">
    <location>
        <begin position="418"/>
        <end position="446"/>
    </location>
</feature>
<feature type="transmembrane region" description="Helical" evidence="12">
    <location>
        <begin position="458"/>
        <end position="478"/>
    </location>
</feature>
<evidence type="ECO:0000256" key="1">
    <source>
        <dbReference type="ARBA" id="ARBA00003001"/>
    </source>
</evidence>
<evidence type="ECO:0000256" key="5">
    <source>
        <dbReference type="ARBA" id="ARBA00022676"/>
    </source>
</evidence>
<feature type="domain" description="Arabinosyltransferase C-terminal" evidence="14">
    <location>
        <begin position="711"/>
        <end position="1060"/>
    </location>
</feature>
<dbReference type="InterPro" id="IPR027451">
    <property type="entry name" value="EmbABC_dom1"/>
</dbReference>
<dbReference type="Pfam" id="PF04602">
    <property type="entry name" value="Arabinose_trans"/>
    <property type="match status" value="1"/>
</dbReference>
<feature type="transmembrane region" description="Helical" evidence="12">
    <location>
        <begin position="577"/>
        <end position="597"/>
    </location>
</feature>
<evidence type="ECO:0000256" key="12">
    <source>
        <dbReference type="SAM" id="Phobius"/>
    </source>
</evidence>
<evidence type="ECO:0000259" key="14">
    <source>
        <dbReference type="Pfam" id="PF14896"/>
    </source>
</evidence>
<feature type="domain" description="Arabinofuranosyltransferase central" evidence="13">
    <location>
        <begin position="214"/>
        <end position="671"/>
    </location>
</feature>
<dbReference type="Gene3D" id="2.60.120.940">
    <property type="entry name" value="EmbC, C-terminal domain, subdomain 2"/>
    <property type="match status" value="1"/>
</dbReference>
<dbReference type="Gene3D" id="3.40.190.160">
    <property type="match status" value="1"/>
</dbReference>
<evidence type="ECO:0000256" key="4">
    <source>
        <dbReference type="ARBA" id="ARBA00022475"/>
    </source>
</evidence>
<feature type="transmembrane region" description="Helical" evidence="12">
    <location>
        <begin position="331"/>
        <end position="348"/>
    </location>
</feature>
<dbReference type="RefSeq" id="WP_344417366.1">
    <property type="nucleotide sequence ID" value="NZ_BAAANN010000009.1"/>
</dbReference>
<organism evidence="16 17">
    <name type="scientific">Amycolatopsis minnesotensis</name>
    <dbReference type="NCBI Taxonomy" id="337894"/>
    <lineage>
        <taxon>Bacteria</taxon>
        <taxon>Bacillati</taxon>
        <taxon>Actinomycetota</taxon>
        <taxon>Actinomycetes</taxon>
        <taxon>Pseudonocardiales</taxon>
        <taxon>Pseudonocardiaceae</taxon>
        <taxon>Amycolatopsis</taxon>
    </lineage>
</organism>
<feature type="transmembrane region" description="Helical" evidence="12">
    <location>
        <begin position="553"/>
        <end position="571"/>
    </location>
</feature>
<comment type="subcellular location">
    <subcellularLocation>
        <location evidence="2">Cell membrane</location>
        <topology evidence="2">Multi-pass membrane protein</topology>
    </subcellularLocation>
</comment>
<keyword evidence="7 12" id="KW-0812">Transmembrane</keyword>
<feature type="domain" description="Arabinosyltransferas concanavalin like" evidence="15">
    <location>
        <begin position="60"/>
        <end position="210"/>
    </location>
</feature>
<dbReference type="Proteomes" id="UP001501116">
    <property type="component" value="Unassembled WGS sequence"/>
</dbReference>
<comment type="similarity">
    <text evidence="3">Belongs to the emb family.</text>
</comment>
<proteinExistence type="inferred from homology"/>
<gene>
    <name evidence="16" type="ORF">GCM10009754_26670</name>
</gene>
<feature type="compositionally biased region" description="Polar residues" evidence="11">
    <location>
        <begin position="795"/>
        <end position="806"/>
    </location>
</feature>
<feature type="region of interest" description="Disordered" evidence="11">
    <location>
        <begin position="1050"/>
        <end position="1072"/>
    </location>
</feature>
<keyword evidence="9 12" id="KW-0472">Membrane</keyword>
<feature type="transmembrane region" description="Helical" evidence="12">
    <location>
        <begin position="217"/>
        <end position="238"/>
    </location>
</feature>